<dbReference type="SUPFAM" id="SSF53448">
    <property type="entry name" value="Nucleotide-diphospho-sugar transferases"/>
    <property type="match status" value="1"/>
</dbReference>
<evidence type="ECO:0000313" key="2">
    <source>
        <dbReference type="Proteomes" id="UP000520592"/>
    </source>
</evidence>
<dbReference type="Gene3D" id="3.90.550.10">
    <property type="entry name" value="Spore Coat Polysaccharide Biosynthesis Protein SpsA, Chain A"/>
    <property type="match status" value="1"/>
</dbReference>
<dbReference type="EMBL" id="JACAQD010000014">
    <property type="protein sequence ID" value="NWC33411.1"/>
    <property type="molecule type" value="Genomic_DNA"/>
</dbReference>
<keyword evidence="1" id="KW-0808">Transferase</keyword>
<sequence>MIKKNFTFAVLTFNHELYVVEHLESIRFLIESHGEAYNFRLIVADDGSRDQTIALVNRWLSVHGDLFCDVKILGDGTNNGTCFNYTRIWPLVEGELFKITAGDDVYSCVNLFEEALQLSSHDFFSGLPLLLIDNNILESRSTIFHILATEVIYKGKPFIERLRNIGSINTPNLFCNKKFLLNKELSDFIDEYSVTEDFPMLVKIAGSYKDVDFYQSRKVYVYYRRTSGSTYLVRGSDFDLDKLKVFNYMLSMEKGWLNRFLLKNRIYCYGLDNKVLKILLNINYFAYLLRLLLNALPVFRSVQAVKLNVEEHQAHFKLISERAKTFLNGRFEV</sequence>
<comment type="caution">
    <text evidence="1">The sequence shown here is derived from an EMBL/GenBank/DDBJ whole genome shotgun (WGS) entry which is preliminary data.</text>
</comment>
<dbReference type="InterPro" id="IPR029044">
    <property type="entry name" value="Nucleotide-diphossugar_trans"/>
</dbReference>
<dbReference type="Proteomes" id="UP000520592">
    <property type="component" value="Unassembled WGS sequence"/>
</dbReference>
<dbReference type="AlphaFoldDB" id="A0A7Y8CJV8"/>
<name>A0A7Y8CJV8_9PSED</name>
<protein>
    <submittedName>
        <fullName evidence="1">Glycosyltransferase family 2 protein</fullName>
    </submittedName>
</protein>
<organism evidence="1 2">
    <name type="scientific">Pseudomonas gingeri</name>
    <dbReference type="NCBI Taxonomy" id="117681"/>
    <lineage>
        <taxon>Bacteria</taxon>
        <taxon>Pseudomonadati</taxon>
        <taxon>Pseudomonadota</taxon>
        <taxon>Gammaproteobacteria</taxon>
        <taxon>Pseudomonadales</taxon>
        <taxon>Pseudomonadaceae</taxon>
        <taxon>Pseudomonas</taxon>
    </lineage>
</organism>
<accession>A0A7Y8CJV8</accession>
<evidence type="ECO:0000313" key="1">
    <source>
        <dbReference type="EMBL" id="NWC33411.1"/>
    </source>
</evidence>
<reference evidence="1 2" key="1">
    <citation type="submission" date="2020-04" db="EMBL/GenBank/DDBJ databases">
        <title>Molecular characterization of pseudomonads from Agaricus bisporus reveal novel blotch 2 pathogens in Western Europe.</title>
        <authorList>
            <person name="Taparia T."/>
            <person name="Krijger M."/>
            <person name="Haynes E."/>
            <person name="Elpinstone J.G."/>
            <person name="Noble R."/>
            <person name="Van Der Wolf J."/>
        </authorList>
    </citation>
    <scope>NUCLEOTIDE SEQUENCE [LARGE SCALE GENOMIC DNA]</scope>
    <source>
        <strain evidence="1 2">IPO3737</strain>
    </source>
</reference>
<proteinExistence type="predicted"/>
<dbReference type="GO" id="GO:0016740">
    <property type="term" value="F:transferase activity"/>
    <property type="evidence" value="ECO:0007669"/>
    <property type="project" value="UniProtKB-KW"/>
</dbReference>
<dbReference type="CDD" id="cd00761">
    <property type="entry name" value="Glyco_tranf_GTA_type"/>
    <property type="match status" value="1"/>
</dbReference>
<dbReference type="RefSeq" id="WP_177055200.1">
    <property type="nucleotide sequence ID" value="NZ_JACAPS010000001.1"/>
</dbReference>
<gene>
    <name evidence="1" type="ORF">HX876_13485</name>
</gene>